<organism evidence="2 3">
    <name type="scientific">Blepharisma stoltei</name>
    <dbReference type="NCBI Taxonomy" id="1481888"/>
    <lineage>
        <taxon>Eukaryota</taxon>
        <taxon>Sar</taxon>
        <taxon>Alveolata</taxon>
        <taxon>Ciliophora</taxon>
        <taxon>Postciliodesmatophora</taxon>
        <taxon>Heterotrichea</taxon>
        <taxon>Heterotrichida</taxon>
        <taxon>Blepharismidae</taxon>
        <taxon>Blepharisma</taxon>
    </lineage>
</organism>
<feature type="coiled-coil region" evidence="1">
    <location>
        <begin position="185"/>
        <end position="219"/>
    </location>
</feature>
<name>A0AAU9IU83_9CILI</name>
<dbReference type="AlphaFoldDB" id="A0AAU9IU83"/>
<proteinExistence type="predicted"/>
<keyword evidence="3" id="KW-1185">Reference proteome</keyword>
<accession>A0AAU9IU83</accession>
<evidence type="ECO:0000256" key="1">
    <source>
        <dbReference type="SAM" id="Coils"/>
    </source>
</evidence>
<sequence length="269" mass="31320">MIFFKPYEFSRKIIQEPLNKLKKLEKDDDQESPYEESIYVRRVSISNPTQTLHAAYATVSKHKKVLFKHNKSSWNAAYPENSPSPTNFSTQDYKPSFYPNASLNPELERKIKAIGAVNRTSNLFRKEKCFSSPRYQRNVRKGSPIKIHSISPNIAISLMRTQINEKCSQCGYENCTCFSKLDILNQKIKEQHHHNKNARKALQNEINELVISKENQKIKKLKPMLIKTYRAQSVDTQLLSIEDIEQKRNATLSVCVTPVTLHKKRKYKF</sequence>
<dbReference type="Proteomes" id="UP001162131">
    <property type="component" value="Unassembled WGS sequence"/>
</dbReference>
<keyword evidence="1" id="KW-0175">Coiled coil</keyword>
<comment type="caution">
    <text evidence="2">The sequence shown here is derived from an EMBL/GenBank/DDBJ whole genome shotgun (WGS) entry which is preliminary data.</text>
</comment>
<dbReference type="EMBL" id="CAJZBQ010000018">
    <property type="protein sequence ID" value="CAG9317257.1"/>
    <property type="molecule type" value="Genomic_DNA"/>
</dbReference>
<reference evidence="2" key="1">
    <citation type="submission" date="2021-09" db="EMBL/GenBank/DDBJ databases">
        <authorList>
            <consortium name="AG Swart"/>
            <person name="Singh M."/>
            <person name="Singh A."/>
            <person name="Seah K."/>
            <person name="Emmerich C."/>
        </authorList>
    </citation>
    <scope>NUCLEOTIDE SEQUENCE</scope>
    <source>
        <strain evidence="2">ATCC30299</strain>
    </source>
</reference>
<gene>
    <name evidence="2" type="ORF">BSTOLATCC_MIC18511</name>
</gene>
<protein>
    <submittedName>
        <fullName evidence="2">Uncharacterized protein</fullName>
    </submittedName>
</protein>
<evidence type="ECO:0000313" key="2">
    <source>
        <dbReference type="EMBL" id="CAG9317257.1"/>
    </source>
</evidence>
<evidence type="ECO:0000313" key="3">
    <source>
        <dbReference type="Proteomes" id="UP001162131"/>
    </source>
</evidence>